<dbReference type="InterPro" id="IPR011989">
    <property type="entry name" value="ARM-like"/>
</dbReference>
<dbReference type="InterPro" id="IPR000225">
    <property type="entry name" value="Armadillo"/>
</dbReference>
<protein>
    <recommendedName>
        <fullName evidence="4">Protein unc-45 homolog B</fullName>
    </recommendedName>
</protein>
<evidence type="ECO:0000256" key="4">
    <source>
        <dbReference type="ARBA" id="ARBA00020768"/>
    </source>
</evidence>
<reference evidence="13" key="1">
    <citation type="submission" date="2023-01" db="EMBL/GenBank/DDBJ databases">
        <title>Genome assembly of the deep-sea coral Lophelia pertusa.</title>
        <authorList>
            <person name="Herrera S."/>
            <person name="Cordes E."/>
        </authorList>
    </citation>
    <scope>NUCLEOTIDE SEQUENCE</scope>
    <source>
        <strain evidence="13">USNM1676648</strain>
        <tissue evidence="13">Polyp</tissue>
    </source>
</reference>
<gene>
    <name evidence="13" type="primary">UNC45A_2</name>
    <name evidence="13" type="ORF">OS493_033671</name>
</gene>
<evidence type="ECO:0000256" key="11">
    <source>
        <dbReference type="PROSITE-ProRule" id="PRU00339"/>
    </source>
</evidence>
<dbReference type="GO" id="GO:0030018">
    <property type="term" value="C:Z disc"/>
    <property type="evidence" value="ECO:0007669"/>
    <property type="project" value="UniProtKB-SubCell"/>
</dbReference>
<dbReference type="GO" id="GO:0051879">
    <property type="term" value="F:Hsp90 protein binding"/>
    <property type="evidence" value="ECO:0007669"/>
    <property type="project" value="TreeGrafter"/>
</dbReference>
<organism evidence="13 14">
    <name type="scientific">Desmophyllum pertusum</name>
    <dbReference type="NCBI Taxonomy" id="174260"/>
    <lineage>
        <taxon>Eukaryota</taxon>
        <taxon>Metazoa</taxon>
        <taxon>Cnidaria</taxon>
        <taxon>Anthozoa</taxon>
        <taxon>Hexacorallia</taxon>
        <taxon>Scleractinia</taxon>
        <taxon>Caryophylliina</taxon>
        <taxon>Caryophylliidae</taxon>
        <taxon>Desmophyllum</taxon>
    </lineage>
</organism>
<dbReference type="InterPro" id="IPR016024">
    <property type="entry name" value="ARM-type_fold"/>
</dbReference>
<evidence type="ECO:0000256" key="10">
    <source>
        <dbReference type="ARBA" id="ARBA00023186"/>
    </source>
</evidence>
<dbReference type="GO" id="GO:0031672">
    <property type="term" value="C:A band"/>
    <property type="evidence" value="ECO:0007669"/>
    <property type="project" value="UniProtKB-SubCell"/>
</dbReference>
<dbReference type="Pfam" id="PF11701">
    <property type="entry name" value="UNC45-central"/>
    <property type="match status" value="1"/>
</dbReference>
<dbReference type="Gene3D" id="1.25.10.10">
    <property type="entry name" value="Leucine-rich Repeat Variant"/>
    <property type="match status" value="2"/>
</dbReference>
<dbReference type="GO" id="GO:0048471">
    <property type="term" value="C:perinuclear region of cytoplasm"/>
    <property type="evidence" value="ECO:0007669"/>
    <property type="project" value="UniProtKB-SubCell"/>
</dbReference>
<dbReference type="SUPFAM" id="SSF48452">
    <property type="entry name" value="TPR-like"/>
    <property type="match status" value="1"/>
</dbReference>
<name>A0A9W9ZWC3_9CNID</name>
<dbReference type="PANTHER" id="PTHR45994:SF1">
    <property type="entry name" value="FI21225P1"/>
    <property type="match status" value="1"/>
</dbReference>
<dbReference type="EMBL" id="MU825441">
    <property type="protein sequence ID" value="KAJ7389088.1"/>
    <property type="molecule type" value="Genomic_DNA"/>
</dbReference>
<sequence length="941" mass="104299">MEKDPEQKGALDLKSEGNAHFKEEKYELAVTCYTQALKLFSQDEKEKEKLKERGVILKNRAACYLKLEKFEEAVNDATESLKILPNDSKALFRRCQGQEKLGRLEGAFRDARTLIHIEPKNTIVQETLKRLGAQLQAKTDRCRTTDGLVDEMFTSLFNNEDTDEKRMQAVKNLVILANDEPGAQRIFRGGELPRVVSLLNSGSDEQTVAMLKVLKGICTNSKLRTLSVLKEVSLSRLLALVESPGDEVATAAILVPQQALDSLIPKPPDKKINKDQEPPKELENKEEIQGLLTLLMDAVMSEKVGAEGRDAVIDVLIKVIPKNKLAVELFVKVGGVHKLMDVAACTASLESEDKEALAVSNNTRMHISVALAKMVDSFSYHHKEKEPLMEDGTAAISQYLAQSSPQAHIKGATALCCLFQGVPEAASTVLGQEEFLAKILALAERKDHVSQIVASETLALGSSEKKLSTVLNLRALPVLKDLYHLKDDSIRVRALVGLCKLGTTGGGTVNDQTFAEGATLKLYKSVRSFLTKSKKDMELRKWAAEGLSFLTMEADVKETFLEDQQALRSLMELAKAKDSSLLYGVCQTLVNLTNTFDKPEIPDEMKQLGEFAKVKLPKFAEKDGEEYVKKRIRKLVEEGLISALVNLSDTESNTSREMISRVFTGITSEQEHRGITVQQGGVKALMSLAAQNTEKGADFAAQSVAKIAITMNPEVAFPGQRSFGLIRPLLMLLHPSKTGLQQFESLMALTNLAQMNDEVRRHIVKEKGFPLIESLMFDEYDMIKRAATECMCNMVLCEEVFKMYEKEDAPTERVKLMTLLAGEEDFEMSRAASGALAVLSSSEKVCKQIIKLSSYMDVQKQLLVSDKKELRHRGAHIAANMIASNKEIATKMIESEVLEILMVFSKDTDPETSMIRECAERALESAVELNLIKQNEGKDSS</sequence>
<evidence type="ECO:0000313" key="13">
    <source>
        <dbReference type="EMBL" id="KAJ7389088.1"/>
    </source>
</evidence>
<dbReference type="Gene3D" id="1.25.40.10">
    <property type="entry name" value="Tetratricopeptide repeat domain"/>
    <property type="match status" value="1"/>
</dbReference>
<dbReference type="InterPro" id="IPR024660">
    <property type="entry name" value="UCS_central_dom"/>
</dbReference>
<keyword evidence="7" id="KW-0517">Myogenesis</keyword>
<keyword evidence="14" id="KW-1185">Reference proteome</keyword>
<feature type="domain" description="UNC-45/Cro1/She4 central" evidence="12">
    <location>
        <begin position="358"/>
        <end position="501"/>
    </location>
</feature>
<dbReference type="GO" id="GO:0007517">
    <property type="term" value="P:muscle organ development"/>
    <property type="evidence" value="ECO:0007669"/>
    <property type="project" value="UniProtKB-KW"/>
</dbReference>
<proteinExistence type="predicted"/>
<dbReference type="SMART" id="SM00185">
    <property type="entry name" value="ARM"/>
    <property type="match status" value="5"/>
</dbReference>
<keyword evidence="10" id="KW-0143">Chaperone</keyword>
<evidence type="ECO:0000256" key="7">
    <source>
        <dbReference type="ARBA" id="ARBA00022541"/>
    </source>
</evidence>
<keyword evidence="8" id="KW-0221">Differentiation</keyword>
<evidence type="ECO:0000256" key="5">
    <source>
        <dbReference type="ARBA" id="ARBA00022473"/>
    </source>
</evidence>
<keyword evidence="6" id="KW-0963">Cytoplasm</keyword>
<comment type="subcellular location">
    <subcellularLocation>
        <location evidence="1">Cytoplasm</location>
        <location evidence="1">Myofibril</location>
        <location evidence="1">Sarcomere</location>
        <location evidence="1">A band</location>
    </subcellularLocation>
    <subcellularLocation>
        <location evidence="2">Cytoplasm</location>
        <location evidence="2">Myofibril</location>
        <location evidence="2">Sarcomere</location>
        <location evidence="2">Z line</location>
    </subcellularLocation>
    <subcellularLocation>
        <location evidence="3">Cytoplasm</location>
        <location evidence="3">Perinuclear region</location>
    </subcellularLocation>
</comment>
<dbReference type="OrthoDB" id="199930at2759"/>
<dbReference type="PROSITE" id="PS50005">
    <property type="entry name" value="TPR"/>
    <property type="match status" value="1"/>
</dbReference>
<dbReference type="InterPro" id="IPR011990">
    <property type="entry name" value="TPR-like_helical_dom_sf"/>
</dbReference>
<feature type="repeat" description="TPR" evidence="11">
    <location>
        <begin position="54"/>
        <end position="87"/>
    </location>
</feature>
<dbReference type="PANTHER" id="PTHR45994">
    <property type="entry name" value="FI21225P1"/>
    <property type="match status" value="1"/>
</dbReference>
<evidence type="ECO:0000256" key="9">
    <source>
        <dbReference type="ARBA" id="ARBA00022803"/>
    </source>
</evidence>
<accession>A0A9W9ZWC3</accession>
<evidence type="ECO:0000256" key="6">
    <source>
        <dbReference type="ARBA" id="ARBA00022490"/>
    </source>
</evidence>
<evidence type="ECO:0000256" key="1">
    <source>
        <dbReference type="ARBA" id="ARBA00004161"/>
    </source>
</evidence>
<dbReference type="SMART" id="SM00028">
    <property type="entry name" value="TPR"/>
    <property type="match status" value="3"/>
</dbReference>
<dbReference type="SUPFAM" id="SSF48371">
    <property type="entry name" value="ARM repeat"/>
    <property type="match status" value="3"/>
</dbReference>
<evidence type="ECO:0000313" key="14">
    <source>
        <dbReference type="Proteomes" id="UP001163046"/>
    </source>
</evidence>
<evidence type="ECO:0000256" key="8">
    <source>
        <dbReference type="ARBA" id="ARBA00022782"/>
    </source>
</evidence>
<evidence type="ECO:0000259" key="12">
    <source>
        <dbReference type="Pfam" id="PF11701"/>
    </source>
</evidence>
<dbReference type="AlphaFoldDB" id="A0A9W9ZWC3"/>
<dbReference type="GO" id="GO:0030154">
    <property type="term" value="P:cell differentiation"/>
    <property type="evidence" value="ECO:0007669"/>
    <property type="project" value="UniProtKB-KW"/>
</dbReference>
<dbReference type="InterPro" id="IPR019734">
    <property type="entry name" value="TPR_rpt"/>
</dbReference>
<evidence type="ECO:0000256" key="3">
    <source>
        <dbReference type="ARBA" id="ARBA00004556"/>
    </source>
</evidence>
<keyword evidence="9 11" id="KW-0802">TPR repeat</keyword>
<keyword evidence="5" id="KW-0217">Developmental protein</keyword>
<comment type="caution">
    <text evidence="13">The sequence shown here is derived from an EMBL/GenBank/DDBJ whole genome shotgun (WGS) entry which is preliminary data.</text>
</comment>
<evidence type="ECO:0000256" key="2">
    <source>
        <dbReference type="ARBA" id="ARBA00004216"/>
    </source>
</evidence>
<dbReference type="Proteomes" id="UP001163046">
    <property type="component" value="Unassembled WGS sequence"/>
</dbReference>